<sequence length="103" mass="12246">MGVTRRVRIQKCLICESTFKSRKFLKQHVFSHFVLNDFKLRTYKDLKKHDTTFFRKPTKSVEAELHKFAIKNSKNLDEAIFNKENIDMDSICFGIKRSEESID</sequence>
<accession>A0AAU9IFE0</accession>
<dbReference type="EMBL" id="CAJZBQ010000002">
    <property type="protein sequence ID" value="CAG9310464.1"/>
    <property type="molecule type" value="Genomic_DNA"/>
</dbReference>
<name>A0AAU9IFE0_9CILI</name>
<dbReference type="AlphaFoldDB" id="A0AAU9IFE0"/>
<proteinExistence type="predicted"/>
<dbReference type="InterPro" id="IPR013087">
    <property type="entry name" value="Znf_C2H2_type"/>
</dbReference>
<evidence type="ECO:0000259" key="1">
    <source>
        <dbReference type="PROSITE" id="PS00028"/>
    </source>
</evidence>
<gene>
    <name evidence="2" type="ORF">BSTOLATCC_MIC1311</name>
</gene>
<dbReference type="Proteomes" id="UP001162131">
    <property type="component" value="Unassembled WGS sequence"/>
</dbReference>
<evidence type="ECO:0000313" key="3">
    <source>
        <dbReference type="Proteomes" id="UP001162131"/>
    </source>
</evidence>
<organism evidence="2 3">
    <name type="scientific">Blepharisma stoltei</name>
    <dbReference type="NCBI Taxonomy" id="1481888"/>
    <lineage>
        <taxon>Eukaryota</taxon>
        <taxon>Sar</taxon>
        <taxon>Alveolata</taxon>
        <taxon>Ciliophora</taxon>
        <taxon>Postciliodesmatophora</taxon>
        <taxon>Heterotrichea</taxon>
        <taxon>Heterotrichida</taxon>
        <taxon>Blepharismidae</taxon>
        <taxon>Blepharisma</taxon>
    </lineage>
</organism>
<protein>
    <recommendedName>
        <fullName evidence="1">C2H2-type domain-containing protein</fullName>
    </recommendedName>
</protein>
<comment type="caution">
    <text evidence="2">The sequence shown here is derived from an EMBL/GenBank/DDBJ whole genome shotgun (WGS) entry which is preliminary data.</text>
</comment>
<evidence type="ECO:0000313" key="2">
    <source>
        <dbReference type="EMBL" id="CAG9310464.1"/>
    </source>
</evidence>
<dbReference type="PROSITE" id="PS00028">
    <property type="entry name" value="ZINC_FINGER_C2H2_1"/>
    <property type="match status" value="1"/>
</dbReference>
<reference evidence="2" key="1">
    <citation type="submission" date="2021-09" db="EMBL/GenBank/DDBJ databases">
        <authorList>
            <consortium name="AG Swart"/>
            <person name="Singh M."/>
            <person name="Singh A."/>
            <person name="Seah K."/>
            <person name="Emmerich C."/>
        </authorList>
    </citation>
    <scope>NUCLEOTIDE SEQUENCE</scope>
    <source>
        <strain evidence="2">ATCC30299</strain>
    </source>
</reference>
<keyword evidence="3" id="KW-1185">Reference proteome</keyword>
<feature type="domain" description="C2H2-type" evidence="1">
    <location>
        <begin position="12"/>
        <end position="32"/>
    </location>
</feature>